<keyword evidence="3" id="KW-0328">Glycosyltransferase</keyword>
<comment type="similarity">
    <text evidence="2">Belongs to the glycosyltransferase 31 family.</text>
</comment>
<dbReference type="GO" id="GO:0016757">
    <property type="term" value="F:glycosyltransferase activity"/>
    <property type="evidence" value="ECO:0007669"/>
    <property type="project" value="UniProtKB-KW"/>
</dbReference>
<keyword evidence="12" id="KW-1185">Reference proteome</keyword>
<accession>A0AAJ7FPS9</accession>
<evidence type="ECO:0000256" key="9">
    <source>
        <dbReference type="ARBA" id="ARBA00037847"/>
    </source>
</evidence>
<feature type="signal peptide" evidence="10">
    <location>
        <begin position="1"/>
        <end position="23"/>
    </location>
</feature>
<dbReference type="RefSeq" id="XP_015602306.1">
    <property type="nucleotide sequence ID" value="XM_015746820.2"/>
</dbReference>
<evidence type="ECO:0000256" key="5">
    <source>
        <dbReference type="ARBA" id="ARBA00022692"/>
    </source>
</evidence>
<dbReference type="GO" id="GO:0016020">
    <property type="term" value="C:membrane"/>
    <property type="evidence" value="ECO:0007669"/>
    <property type="project" value="UniProtKB-SubCell"/>
</dbReference>
<dbReference type="GO" id="GO:0012505">
    <property type="term" value="C:endomembrane system"/>
    <property type="evidence" value="ECO:0007669"/>
    <property type="project" value="UniProtKB-SubCell"/>
</dbReference>
<dbReference type="InterPro" id="IPR003378">
    <property type="entry name" value="Fringe-like_glycosylTrfase"/>
</dbReference>
<sequence>MMESFSLLHSIRISALVLSVTSALDPHELTIIILSQSEGYHVAHADLLKNDIQEQARSMDKGIPNVILTHNLDIKGSWTFVPLLPYMIAQYSQSKWFFFCEDNTVIRLPLLINFLSSLNYTQEQWLGHALYDREPTIIHHFAEHTKKFKYPNVASGFAISAELVHSLANKIVKGEGPNNDFSIDASYEFSSFILSSSKKRLIHAPELCVVSSRDCATYPRYFHPCTNPVPREKVFIAVKTCSKYHLERIPIIKQTWGKYASNIGYFTDKTDKNLPDAYVVPNTEQGHCAKTFAILEIAHKLMQKQSLDWLIITDDDTILGLARLLRLLTCYNPANPVALGERYGFRMWHNAQGYDYLTGGAGLALSASIVQQILESGLCHCPSPSSPDDMFIFGICISRLGVKPTQCSLFHQARPLDYALAYLASNEPVSFHKFWMIDPIKVYEQWFAESDSIYAKNNMHTEL</sequence>
<keyword evidence="7" id="KW-1133">Transmembrane helix</keyword>
<dbReference type="Gene3D" id="3.90.550.50">
    <property type="match status" value="2"/>
</dbReference>
<evidence type="ECO:0000313" key="16">
    <source>
        <dbReference type="RefSeq" id="XP_024944153.1"/>
    </source>
</evidence>
<proteinExistence type="inferred from homology"/>
<keyword evidence="5" id="KW-0812">Transmembrane</keyword>
<keyword evidence="8" id="KW-0472">Membrane</keyword>
<keyword evidence="6" id="KW-0735">Signal-anchor</keyword>
<dbReference type="RefSeq" id="XP_015602305.1">
    <property type="nucleotide sequence ID" value="XM_015746819.2"/>
</dbReference>
<protein>
    <submittedName>
        <fullName evidence="13 14">Beta-1,3-glucosyltransferase isoform X1</fullName>
    </submittedName>
</protein>
<evidence type="ECO:0000313" key="15">
    <source>
        <dbReference type="RefSeq" id="XP_015602306.1"/>
    </source>
</evidence>
<reference evidence="13 14" key="1">
    <citation type="submission" date="2025-04" db="UniProtKB">
        <authorList>
            <consortium name="RefSeq"/>
        </authorList>
    </citation>
    <scope>IDENTIFICATION</scope>
</reference>
<dbReference type="AlphaFoldDB" id="A0AAJ7FPS9"/>
<evidence type="ECO:0000256" key="2">
    <source>
        <dbReference type="ARBA" id="ARBA00008661"/>
    </source>
</evidence>
<comment type="subcellular location">
    <subcellularLocation>
        <location evidence="9">Endomembrane system</location>
        <topology evidence="9">Single-pass membrane protein</topology>
    </subcellularLocation>
    <subcellularLocation>
        <location evidence="1">Membrane</location>
        <topology evidence="1">Single-pass type II membrane protein</topology>
    </subcellularLocation>
</comment>
<dbReference type="Proteomes" id="UP000694920">
    <property type="component" value="Unplaced"/>
</dbReference>
<name>A0AAJ7FPS9_CEPCN</name>
<evidence type="ECO:0000256" key="3">
    <source>
        <dbReference type="ARBA" id="ARBA00022676"/>
    </source>
</evidence>
<dbReference type="GeneID" id="107271158"/>
<keyword evidence="10" id="KW-0732">Signal</keyword>
<dbReference type="RefSeq" id="XP_024944153.1">
    <property type="nucleotide sequence ID" value="XM_025088385.1"/>
</dbReference>
<dbReference type="Pfam" id="PF02434">
    <property type="entry name" value="Fringe"/>
    <property type="match status" value="2"/>
</dbReference>
<evidence type="ECO:0000256" key="1">
    <source>
        <dbReference type="ARBA" id="ARBA00004606"/>
    </source>
</evidence>
<evidence type="ECO:0000313" key="14">
    <source>
        <dbReference type="RefSeq" id="XP_015602305.1"/>
    </source>
</evidence>
<dbReference type="FunFam" id="3.90.550.50:FF:000008">
    <property type="entry name" value="Beta-1,3-glucosyltransferase"/>
    <property type="match status" value="1"/>
</dbReference>
<dbReference type="KEGG" id="ccin:107271158"/>
<gene>
    <name evidence="13 14 15 16" type="primary">LOC107271158</name>
</gene>
<evidence type="ECO:0000256" key="4">
    <source>
        <dbReference type="ARBA" id="ARBA00022679"/>
    </source>
</evidence>
<evidence type="ECO:0000256" key="7">
    <source>
        <dbReference type="ARBA" id="ARBA00022989"/>
    </source>
</evidence>
<feature type="chain" id="PRO_5044708830" evidence="10">
    <location>
        <begin position="24"/>
        <end position="463"/>
    </location>
</feature>
<organism evidence="12 13">
    <name type="scientific">Cephus cinctus</name>
    <name type="common">Wheat stem sawfly</name>
    <dbReference type="NCBI Taxonomy" id="211228"/>
    <lineage>
        <taxon>Eukaryota</taxon>
        <taxon>Metazoa</taxon>
        <taxon>Ecdysozoa</taxon>
        <taxon>Arthropoda</taxon>
        <taxon>Hexapoda</taxon>
        <taxon>Insecta</taxon>
        <taxon>Pterygota</taxon>
        <taxon>Neoptera</taxon>
        <taxon>Endopterygota</taxon>
        <taxon>Hymenoptera</taxon>
        <taxon>Cephoidea</taxon>
        <taxon>Cephidae</taxon>
        <taxon>Cephus</taxon>
    </lineage>
</organism>
<dbReference type="RefSeq" id="XP_015602304.1">
    <property type="nucleotide sequence ID" value="XM_015746818.2"/>
</dbReference>
<feature type="domain" description="Fringe-like glycosyltransferase" evidence="11">
    <location>
        <begin position="231"/>
        <end position="451"/>
    </location>
</feature>
<evidence type="ECO:0000313" key="12">
    <source>
        <dbReference type="Proteomes" id="UP000694920"/>
    </source>
</evidence>
<evidence type="ECO:0000313" key="13">
    <source>
        <dbReference type="RefSeq" id="XP_015602304.1"/>
    </source>
</evidence>
<evidence type="ECO:0000259" key="11">
    <source>
        <dbReference type="Pfam" id="PF02434"/>
    </source>
</evidence>
<feature type="domain" description="Fringe-like glycosyltransferase" evidence="11">
    <location>
        <begin position="91"/>
        <end position="171"/>
    </location>
</feature>
<evidence type="ECO:0000256" key="10">
    <source>
        <dbReference type="SAM" id="SignalP"/>
    </source>
</evidence>
<evidence type="ECO:0000256" key="6">
    <source>
        <dbReference type="ARBA" id="ARBA00022968"/>
    </source>
</evidence>
<keyword evidence="4" id="KW-0808">Transferase</keyword>
<evidence type="ECO:0000256" key="8">
    <source>
        <dbReference type="ARBA" id="ARBA00023136"/>
    </source>
</evidence>
<dbReference type="PANTHER" id="PTHR10811">
    <property type="entry name" value="FRINGE-RELATED"/>
    <property type="match status" value="1"/>
</dbReference>